<name>D2W0I4_NAEGR</name>
<proteinExistence type="predicted"/>
<dbReference type="InParanoid" id="D2W0I4"/>
<evidence type="ECO:0000256" key="1">
    <source>
        <dbReference type="SAM" id="Coils"/>
    </source>
</evidence>
<keyword evidence="3" id="KW-1185">Reference proteome</keyword>
<sequence length="244" mass="28809">MIMQEFEPRRRISSPKTFTNVENQPISNRSLSNSTSTFEIPIAKRTIPFPYLKRKSIRVDWVLKQQKLEQQKKNHKKLLETLRNENNVLETENLTLKGRILQMEFILQQLKGVSSKKSEKISFKNQSCQSIKESTQPKKESNNKKDSIIQCSKCNKCLSSKYFKYHSRICGNTQLERLLSEKDLKTLQSIRKNQKSAQIVNKPKNNWRIKRGEFLEKIRLAQKKTSSKCIIFYRPNFRRANLNQ</sequence>
<protein>
    <submittedName>
        <fullName evidence="2">Uncharacterized protein</fullName>
    </submittedName>
</protein>
<dbReference type="Proteomes" id="UP000006671">
    <property type="component" value="Unassembled WGS sequence"/>
</dbReference>
<reference evidence="2 3" key="1">
    <citation type="journal article" date="2010" name="Cell">
        <title>The genome of Naegleria gruberi illuminates early eukaryotic versatility.</title>
        <authorList>
            <person name="Fritz-Laylin L.K."/>
            <person name="Prochnik S.E."/>
            <person name="Ginger M.L."/>
            <person name="Dacks J.B."/>
            <person name="Carpenter M.L."/>
            <person name="Field M.C."/>
            <person name="Kuo A."/>
            <person name="Paredez A."/>
            <person name="Chapman J."/>
            <person name="Pham J."/>
            <person name="Shu S."/>
            <person name="Neupane R."/>
            <person name="Cipriano M."/>
            <person name="Mancuso J."/>
            <person name="Tu H."/>
            <person name="Salamov A."/>
            <person name="Lindquist E."/>
            <person name="Shapiro H."/>
            <person name="Lucas S."/>
            <person name="Grigoriev I.V."/>
            <person name="Cande W.Z."/>
            <person name="Fulton C."/>
            <person name="Rokhsar D.S."/>
            <person name="Dawson S.C."/>
        </authorList>
    </citation>
    <scope>NUCLEOTIDE SEQUENCE [LARGE SCALE GENOMIC DNA]</scope>
    <source>
        <strain evidence="2 3">NEG-M</strain>
    </source>
</reference>
<dbReference type="RefSeq" id="XP_002670177.1">
    <property type="nucleotide sequence ID" value="XM_002670131.1"/>
</dbReference>
<gene>
    <name evidence="2" type="ORF">NAEGRDRAFT_81931</name>
</gene>
<feature type="coiled-coil region" evidence="1">
    <location>
        <begin position="65"/>
        <end position="99"/>
    </location>
</feature>
<evidence type="ECO:0000313" key="2">
    <source>
        <dbReference type="EMBL" id="EFC37433.1"/>
    </source>
</evidence>
<dbReference type="VEuPathDB" id="AmoebaDB:NAEGRDRAFT_81931"/>
<dbReference type="GeneID" id="8861088"/>
<dbReference type="EMBL" id="GG738918">
    <property type="protein sequence ID" value="EFC37433.1"/>
    <property type="molecule type" value="Genomic_DNA"/>
</dbReference>
<dbReference type="KEGG" id="ngr:NAEGRDRAFT_81931"/>
<organism evidence="3">
    <name type="scientific">Naegleria gruberi</name>
    <name type="common">Amoeba</name>
    <dbReference type="NCBI Taxonomy" id="5762"/>
    <lineage>
        <taxon>Eukaryota</taxon>
        <taxon>Discoba</taxon>
        <taxon>Heterolobosea</taxon>
        <taxon>Tetramitia</taxon>
        <taxon>Eutetramitia</taxon>
        <taxon>Vahlkampfiidae</taxon>
        <taxon>Naegleria</taxon>
    </lineage>
</organism>
<keyword evidence="1" id="KW-0175">Coiled coil</keyword>
<evidence type="ECO:0000313" key="3">
    <source>
        <dbReference type="Proteomes" id="UP000006671"/>
    </source>
</evidence>
<accession>D2W0I4</accession>
<dbReference type="AlphaFoldDB" id="D2W0I4"/>